<comment type="caution">
    <text evidence="1">The sequence shown here is derived from an EMBL/GenBank/DDBJ whole genome shotgun (WGS) entry which is preliminary data.</text>
</comment>
<evidence type="ECO:0000313" key="2">
    <source>
        <dbReference type="Proteomes" id="UP000808349"/>
    </source>
</evidence>
<dbReference type="Gene3D" id="3.30.470.10">
    <property type="match status" value="1"/>
</dbReference>
<organism evidence="1 2">
    <name type="scientific">Candidatus Defluviibacterium haderslevense</name>
    <dbReference type="NCBI Taxonomy" id="2981993"/>
    <lineage>
        <taxon>Bacteria</taxon>
        <taxon>Pseudomonadati</taxon>
        <taxon>Bacteroidota</taxon>
        <taxon>Saprospiria</taxon>
        <taxon>Saprospirales</taxon>
        <taxon>Saprospiraceae</taxon>
        <taxon>Candidatus Defluviibacterium</taxon>
    </lineage>
</organism>
<gene>
    <name evidence="1" type="ORF">IPO85_09455</name>
</gene>
<dbReference type="GO" id="GO:0003824">
    <property type="term" value="F:catalytic activity"/>
    <property type="evidence" value="ECO:0007669"/>
    <property type="project" value="InterPro"/>
</dbReference>
<dbReference type="Proteomes" id="UP000808349">
    <property type="component" value="Unassembled WGS sequence"/>
</dbReference>
<proteinExistence type="predicted"/>
<name>A0A9D7S8I4_9BACT</name>
<dbReference type="InterPro" id="IPR036038">
    <property type="entry name" value="Aminotransferase-like"/>
</dbReference>
<evidence type="ECO:0000313" key="1">
    <source>
        <dbReference type="EMBL" id="MBK9717723.1"/>
    </source>
</evidence>
<reference evidence="1 2" key="1">
    <citation type="submission" date="2020-10" db="EMBL/GenBank/DDBJ databases">
        <title>Connecting structure to function with the recovery of over 1000 high-quality activated sludge metagenome-assembled genomes encoding full-length rRNA genes using long-read sequencing.</title>
        <authorList>
            <person name="Singleton C.M."/>
            <person name="Petriglieri F."/>
            <person name="Kristensen J.M."/>
            <person name="Kirkegaard R.H."/>
            <person name="Michaelsen T.Y."/>
            <person name="Andersen M.H."/>
            <person name="Karst S.M."/>
            <person name="Dueholm M.S."/>
            <person name="Nielsen P.H."/>
            <person name="Albertsen M."/>
        </authorList>
    </citation>
    <scope>NUCLEOTIDE SEQUENCE [LARGE SCALE GENOMIC DNA]</scope>
    <source>
        <strain evidence="1">Ribe_18-Q3-R11-54_BAT3C.373</strain>
    </source>
</reference>
<protein>
    <recommendedName>
        <fullName evidence="3">Branched-chain-amino-acid aminotransferase</fullName>
    </recommendedName>
</protein>
<dbReference type="SUPFAM" id="SSF56752">
    <property type="entry name" value="D-aminoacid aminotransferase-like PLP-dependent enzymes"/>
    <property type="match status" value="1"/>
</dbReference>
<dbReference type="EMBL" id="JADKFW010000005">
    <property type="protein sequence ID" value="MBK9717723.1"/>
    <property type="molecule type" value="Genomic_DNA"/>
</dbReference>
<dbReference type="InterPro" id="IPR043131">
    <property type="entry name" value="BCAT-like_N"/>
</dbReference>
<accession>A0A9D7S8I4</accession>
<sequence length="206" mass="24753">MYPFFESMALIDGSIQRIAFHQNRINRTFAKYYPSTKPIELRSILIPDEFNFDQLQKLKLNYNSNNYEINISHYNPIQFDQFYFINDDQINYDFKYTDRNQLDYWRRQIEPHSQFIIIKNNLLTDSHFSNLVFTNGKHWITPKTPLHAGTMRAHLIYKHKIIQSYVSISTLHLFTHFKLINALNTLESAYPYPIELLIEPYVSYLK</sequence>
<dbReference type="InterPro" id="IPR043132">
    <property type="entry name" value="BCAT-like_C"/>
</dbReference>
<dbReference type="Gene3D" id="3.20.10.10">
    <property type="entry name" value="D-amino Acid Aminotransferase, subunit A, domain 2"/>
    <property type="match status" value="1"/>
</dbReference>
<dbReference type="AlphaFoldDB" id="A0A9D7S8I4"/>
<evidence type="ECO:0008006" key="3">
    <source>
        <dbReference type="Google" id="ProtNLM"/>
    </source>
</evidence>